<dbReference type="InterPro" id="IPR000014">
    <property type="entry name" value="PAS"/>
</dbReference>
<gene>
    <name evidence="6" type="ORF">B0H63DRAFT_244801</name>
</gene>
<comment type="caution">
    <text evidence="6">The sequence shown here is derived from an EMBL/GenBank/DDBJ whole genome shotgun (WGS) entry which is preliminary data.</text>
</comment>
<feature type="compositionally biased region" description="Basic and acidic residues" evidence="4">
    <location>
        <begin position="62"/>
        <end position="73"/>
    </location>
</feature>
<feature type="region of interest" description="Disordered" evidence="4">
    <location>
        <begin position="28"/>
        <end position="90"/>
    </location>
</feature>
<keyword evidence="1" id="KW-0285">Flavoprotein</keyword>
<keyword evidence="7" id="KW-1185">Reference proteome</keyword>
<dbReference type="PANTHER" id="PTHR47429">
    <property type="entry name" value="PROTEIN TWIN LOV 1"/>
    <property type="match status" value="1"/>
</dbReference>
<dbReference type="InterPro" id="IPR035965">
    <property type="entry name" value="PAS-like_dom_sf"/>
</dbReference>
<evidence type="ECO:0000256" key="4">
    <source>
        <dbReference type="SAM" id="MobiDB-lite"/>
    </source>
</evidence>
<feature type="domain" description="PAS" evidence="5">
    <location>
        <begin position="327"/>
        <end position="422"/>
    </location>
</feature>
<organism evidence="6 7">
    <name type="scientific">Podospora didyma</name>
    <dbReference type="NCBI Taxonomy" id="330526"/>
    <lineage>
        <taxon>Eukaryota</taxon>
        <taxon>Fungi</taxon>
        <taxon>Dikarya</taxon>
        <taxon>Ascomycota</taxon>
        <taxon>Pezizomycotina</taxon>
        <taxon>Sordariomycetes</taxon>
        <taxon>Sordariomycetidae</taxon>
        <taxon>Sordariales</taxon>
        <taxon>Podosporaceae</taxon>
        <taxon>Podospora</taxon>
    </lineage>
</organism>
<evidence type="ECO:0000256" key="1">
    <source>
        <dbReference type="ARBA" id="ARBA00022630"/>
    </source>
</evidence>
<keyword evidence="2" id="KW-0288">FMN</keyword>
<feature type="compositionally biased region" description="Low complexity" evidence="4">
    <location>
        <begin position="52"/>
        <end position="61"/>
    </location>
</feature>
<dbReference type="EMBL" id="JAULSW010000006">
    <property type="protein sequence ID" value="KAK3378331.1"/>
    <property type="molecule type" value="Genomic_DNA"/>
</dbReference>
<dbReference type="GO" id="GO:0005634">
    <property type="term" value="C:nucleus"/>
    <property type="evidence" value="ECO:0007669"/>
    <property type="project" value="TreeGrafter"/>
</dbReference>
<dbReference type="AlphaFoldDB" id="A0AAE0KLI4"/>
<feature type="compositionally biased region" description="Polar residues" evidence="4">
    <location>
        <begin position="28"/>
        <end position="42"/>
    </location>
</feature>
<evidence type="ECO:0000259" key="5">
    <source>
        <dbReference type="Pfam" id="PF13426"/>
    </source>
</evidence>
<sequence>MPLLSPSSLIAQVICPLTAFFFSLSDMSGPSATGPSDEQVINGTDDAPHIPPRSSSRVAASSKKERNSPRPREQVPAGNPESRTSSYPIPVTIERGSIDWGYMPRKRGSVMSIARSFSSTTTRSRPASNSSTYHPSASLSPLQAKGGDTEALKPLSEEDVVPGSFDLLAPVFDPGNRYCLEKRSEQLFSGEHLAVIFADPILLTRFTNFMQTTRPTSVSLLTYYFDILKALKAVGYSNAIAQSLVPVDGLRFTDHPAPPTENSILQEKANLAFEALVREELPAFITHTWIQTASLSIKRRIMDTLPAHLREMSEGLAEVFCLTDPSRDDNPIVFASEEFYRMTQYGVKHVIGRNCRLLQGPKTNPSSVARLRKNLTAGKEHYETVLNYRRDGSPFMNLLMCAPLVDSYGVTRYMIGAQIDVSGLVKECSGLESLRRLVSRESSAEEDAVLSSHSLKASDPNTDAFREMVELLDVSEMETVRRHGGEKHRFHEGIQHDEAISNWQKPRVIIQDDTSNAVDPDADTDLTNGRLAGIYENYLLVRPYPNLRILFASPSLRMPGILQSPFLSKIGGSDHVREELARAFEDGTVITAKIRWISKHDLDGRSRWIHCTPLVGSNGAIGVWMIVIVDDDDIHSRPRRSAPPVQTHLPSKTSSRTVRKIVPHDLMSLFSLKRSDPNISGTLFNGEVSDKETYINHDSMPNFI</sequence>
<reference evidence="6" key="1">
    <citation type="journal article" date="2023" name="Mol. Phylogenet. Evol.">
        <title>Genome-scale phylogeny and comparative genomics of the fungal order Sordariales.</title>
        <authorList>
            <person name="Hensen N."/>
            <person name="Bonometti L."/>
            <person name="Westerberg I."/>
            <person name="Brannstrom I.O."/>
            <person name="Guillou S."/>
            <person name="Cros-Aarteil S."/>
            <person name="Calhoun S."/>
            <person name="Haridas S."/>
            <person name="Kuo A."/>
            <person name="Mondo S."/>
            <person name="Pangilinan J."/>
            <person name="Riley R."/>
            <person name="LaButti K."/>
            <person name="Andreopoulos B."/>
            <person name="Lipzen A."/>
            <person name="Chen C."/>
            <person name="Yan M."/>
            <person name="Daum C."/>
            <person name="Ng V."/>
            <person name="Clum A."/>
            <person name="Steindorff A."/>
            <person name="Ohm R.A."/>
            <person name="Martin F."/>
            <person name="Silar P."/>
            <person name="Natvig D.O."/>
            <person name="Lalanne C."/>
            <person name="Gautier V."/>
            <person name="Ament-Velasquez S.L."/>
            <person name="Kruys A."/>
            <person name="Hutchinson M.I."/>
            <person name="Powell A.J."/>
            <person name="Barry K."/>
            <person name="Miller A.N."/>
            <person name="Grigoriev I.V."/>
            <person name="Debuchy R."/>
            <person name="Gladieux P."/>
            <person name="Hiltunen Thoren M."/>
            <person name="Johannesson H."/>
        </authorList>
    </citation>
    <scope>NUCLEOTIDE SEQUENCE</scope>
    <source>
        <strain evidence="6">CBS 232.78</strain>
    </source>
</reference>
<feature type="region of interest" description="Disordered" evidence="4">
    <location>
        <begin position="637"/>
        <end position="656"/>
    </location>
</feature>
<feature type="region of interest" description="Disordered" evidence="4">
    <location>
        <begin position="116"/>
        <end position="147"/>
    </location>
</feature>
<evidence type="ECO:0000256" key="3">
    <source>
        <dbReference type="ARBA" id="ARBA00022991"/>
    </source>
</evidence>
<evidence type="ECO:0000313" key="6">
    <source>
        <dbReference type="EMBL" id="KAK3378331.1"/>
    </source>
</evidence>
<proteinExistence type="predicted"/>
<evidence type="ECO:0000256" key="2">
    <source>
        <dbReference type="ARBA" id="ARBA00022643"/>
    </source>
</evidence>
<dbReference type="PANTHER" id="PTHR47429:SF9">
    <property type="entry name" value="PAS DOMAIN-CONTAINING PROTEIN"/>
    <property type="match status" value="1"/>
</dbReference>
<name>A0AAE0KLI4_9PEZI</name>
<feature type="compositionally biased region" description="Low complexity" evidence="4">
    <location>
        <begin position="116"/>
        <end position="132"/>
    </location>
</feature>
<dbReference type="Gene3D" id="3.30.450.20">
    <property type="entry name" value="PAS domain"/>
    <property type="match status" value="1"/>
</dbReference>
<evidence type="ECO:0000313" key="7">
    <source>
        <dbReference type="Proteomes" id="UP001285441"/>
    </source>
</evidence>
<keyword evidence="3" id="KW-0157">Chromophore</keyword>
<dbReference type="Proteomes" id="UP001285441">
    <property type="component" value="Unassembled WGS sequence"/>
</dbReference>
<dbReference type="Pfam" id="PF13426">
    <property type="entry name" value="PAS_9"/>
    <property type="match status" value="1"/>
</dbReference>
<dbReference type="SUPFAM" id="SSF55785">
    <property type="entry name" value="PYP-like sensor domain (PAS domain)"/>
    <property type="match status" value="1"/>
</dbReference>
<protein>
    <recommendedName>
        <fullName evidence="5">PAS domain-containing protein</fullName>
    </recommendedName>
</protein>
<reference evidence="6" key="2">
    <citation type="submission" date="2023-06" db="EMBL/GenBank/DDBJ databases">
        <authorList>
            <consortium name="Lawrence Berkeley National Laboratory"/>
            <person name="Haridas S."/>
            <person name="Hensen N."/>
            <person name="Bonometti L."/>
            <person name="Westerberg I."/>
            <person name="Brannstrom I.O."/>
            <person name="Guillou S."/>
            <person name="Cros-Aarteil S."/>
            <person name="Calhoun S."/>
            <person name="Kuo A."/>
            <person name="Mondo S."/>
            <person name="Pangilinan J."/>
            <person name="Riley R."/>
            <person name="LaButti K."/>
            <person name="Andreopoulos B."/>
            <person name="Lipzen A."/>
            <person name="Chen C."/>
            <person name="Yanf M."/>
            <person name="Daum C."/>
            <person name="Ng V."/>
            <person name="Clum A."/>
            <person name="Steindorff A."/>
            <person name="Ohm R."/>
            <person name="Martin F."/>
            <person name="Silar P."/>
            <person name="Natvig D."/>
            <person name="Lalanne C."/>
            <person name="Gautier V."/>
            <person name="Ament-velasquez S.L."/>
            <person name="Kruys A."/>
            <person name="Hutchinson M.I."/>
            <person name="Powell A.J."/>
            <person name="Barry K."/>
            <person name="Miller A.N."/>
            <person name="Grigoriev I.V."/>
            <person name="Debuchy R."/>
            <person name="Gladieux P."/>
            <person name="Thoren M.H."/>
            <person name="Johannesson H."/>
        </authorList>
    </citation>
    <scope>NUCLEOTIDE SEQUENCE</scope>
    <source>
        <strain evidence="6">CBS 232.78</strain>
    </source>
</reference>
<accession>A0AAE0KLI4</accession>